<dbReference type="GO" id="GO:0007155">
    <property type="term" value="P:cell adhesion"/>
    <property type="evidence" value="ECO:0007669"/>
    <property type="project" value="InterPro"/>
</dbReference>
<dbReference type="Gene3D" id="3.10.170.20">
    <property type="match status" value="1"/>
</dbReference>
<feature type="binding site" evidence="13">
    <location>
        <position position="272"/>
    </location>
    <ligand>
        <name>Zn(2+)</name>
        <dbReference type="ChEBI" id="CHEBI:29105"/>
        <note>catalytic</note>
    </ligand>
</feature>
<organism evidence="16 17">
    <name type="scientific">Culter alburnus</name>
    <name type="common">Topmouth culter</name>
    <dbReference type="NCBI Taxonomy" id="194366"/>
    <lineage>
        <taxon>Eukaryota</taxon>
        <taxon>Metazoa</taxon>
        <taxon>Chordata</taxon>
        <taxon>Craniata</taxon>
        <taxon>Vertebrata</taxon>
        <taxon>Euteleostomi</taxon>
        <taxon>Actinopterygii</taxon>
        <taxon>Neopterygii</taxon>
        <taxon>Teleostei</taxon>
        <taxon>Ostariophysi</taxon>
        <taxon>Cypriniformes</taxon>
        <taxon>Xenocyprididae</taxon>
        <taxon>Xenocypridinae</taxon>
        <taxon>Culter</taxon>
    </lineage>
</organism>
<evidence type="ECO:0000256" key="11">
    <source>
        <dbReference type="ARBA" id="ARBA00023136"/>
    </source>
</evidence>
<evidence type="ECO:0000313" key="16">
    <source>
        <dbReference type="EMBL" id="KAK9971458.1"/>
    </source>
</evidence>
<evidence type="ECO:0000256" key="12">
    <source>
        <dbReference type="PIRSR" id="PIRSR601577-1"/>
    </source>
</evidence>
<dbReference type="Pfam" id="PF01457">
    <property type="entry name" value="Peptidase_M8"/>
    <property type="match status" value="2"/>
</dbReference>
<gene>
    <name evidence="16" type="ORF">ABG768_024824</name>
</gene>
<comment type="similarity">
    <text evidence="2 14">Belongs to the peptidase M8 family.</text>
</comment>
<reference evidence="16 17" key="1">
    <citation type="submission" date="2024-05" db="EMBL/GenBank/DDBJ databases">
        <title>A high-quality chromosomal-level genome assembly of Topmouth culter (Culter alburnus).</title>
        <authorList>
            <person name="Zhao H."/>
        </authorList>
    </citation>
    <scope>NUCLEOTIDE SEQUENCE [LARGE SCALE GENOMIC DNA]</scope>
    <source>
        <strain evidence="16">CATC2023</strain>
        <tissue evidence="16">Muscle</tissue>
    </source>
</reference>
<evidence type="ECO:0000256" key="5">
    <source>
        <dbReference type="ARBA" id="ARBA00022723"/>
    </source>
</evidence>
<comment type="subcellular location">
    <subcellularLocation>
        <location evidence="1">Membrane</location>
        <topology evidence="1">Single-pass type I membrane protein</topology>
    </subcellularLocation>
</comment>
<dbReference type="Proteomes" id="UP001479290">
    <property type="component" value="Unassembled WGS sequence"/>
</dbReference>
<dbReference type="EC" id="3.4.24.-" evidence="14"/>
<dbReference type="EMBL" id="JAWDJR010000007">
    <property type="protein sequence ID" value="KAK9971458.1"/>
    <property type="molecule type" value="Genomic_DNA"/>
</dbReference>
<protein>
    <recommendedName>
        <fullName evidence="14">Leishmanolysin-like peptidase</fullName>
        <ecNumber evidence="14">3.4.24.-</ecNumber>
    </recommendedName>
</protein>
<feature type="transmembrane region" description="Helical" evidence="15">
    <location>
        <begin position="605"/>
        <end position="627"/>
    </location>
</feature>
<dbReference type="GO" id="GO:0005737">
    <property type="term" value="C:cytoplasm"/>
    <property type="evidence" value="ECO:0007669"/>
    <property type="project" value="TreeGrafter"/>
</dbReference>
<keyword evidence="3 14" id="KW-0645">Protease</keyword>
<keyword evidence="6 14" id="KW-0732">Signal</keyword>
<feature type="signal peptide" evidence="14">
    <location>
        <begin position="1"/>
        <end position="19"/>
    </location>
</feature>
<evidence type="ECO:0000256" key="3">
    <source>
        <dbReference type="ARBA" id="ARBA00022670"/>
    </source>
</evidence>
<evidence type="ECO:0000256" key="4">
    <source>
        <dbReference type="ARBA" id="ARBA00022692"/>
    </source>
</evidence>
<keyword evidence="4 15" id="KW-0812">Transmembrane</keyword>
<keyword evidence="7 14" id="KW-0378">Hydrolase</keyword>
<evidence type="ECO:0000256" key="8">
    <source>
        <dbReference type="ARBA" id="ARBA00022833"/>
    </source>
</evidence>
<dbReference type="FunFam" id="3.90.132.10:FF:000002">
    <property type="entry name" value="Leishmanolysin like peptidase 2"/>
    <property type="match status" value="1"/>
</dbReference>
<feature type="binding site" evidence="13">
    <location>
        <position position="268"/>
    </location>
    <ligand>
        <name>Zn(2+)</name>
        <dbReference type="ChEBI" id="CHEBI:29105"/>
        <note>catalytic</note>
    </ligand>
</feature>
<keyword evidence="11 15" id="KW-0472">Membrane</keyword>
<comment type="caution">
    <text evidence="16">The sequence shown here is derived from an EMBL/GenBank/DDBJ whole genome shotgun (WGS) entry which is preliminary data.</text>
</comment>
<dbReference type="Gene3D" id="3.90.132.10">
    <property type="entry name" value="Leishmanolysin , domain 2"/>
    <property type="match status" value="1"/>
</dbReference>
<evidence type="ECO:0000256" key="2">
    <source>
        <dbReference type="ARBA" id="ARBA00005860"/>
    </source>
</evidence>
<dbReference type="InterPro" id="IPR001577">
    <property type="entry name" value="Peptidase_M8"/>
</dbReference>
<dbReference type="GO" id="GO:0004222">
    <property type="term" value="F:metalloendopeptidase activity"/>
    <property type="evidence" value="ECO:0007669"/>
    <property type="project" value="UniProtKB-UniRule"/>
</dbReference>
<proteinExistence type="inferred from homology"/>
<evidence type="ECO:0000313" key="17">
    <source>
        <dbReference type="Proteomes" id="UP001479290"/>
    </source>
</evidence>
<name>A0AAW2AEM2_CULAL</name>
<feature type="active site" evidence="12">
    <location>
        <position position="269"/>
    </location>
</feature>
<dbReference type="GO" id="GO:0046872">
    <property type="term" value="F:metal ion binding"/>
    <property type="evidence" value="ECO:0007669"/>
    <property type="project" value="UniProtKB-KW"/>
</dbReference>
<keyword evidence="5 13" id="KW-0479">Metal-binding</keyword>
<dbReference type="GO" id="GO:0016020">
    <property type="term" value="C:membrane"/>
    <property type="evidence" value="ECO:0007669"/>
    <property type="project" value="UniProtKB-SubCell"/>
</dbReference>
<dbReference type="GO" id="GO:0006508">
    <property type="term" value="P:proteolysis"/>
    <property type="evidence" value="ECO:0007669"/>
    <property type="project" value="UniProtKB-KW"/>
</dbReference>
<evidence type="ECO:0000256" key="7">
    <source>
        <dbReference type="ARBA" id="ARBA00022801"/>
    </source>
</evidence>
<keyword evidence="9 15" id="KW-1133">Transmembrane helix</keyword>
<dbReference type="AlphaFoldDB" id="A0AAW2AEM2"/>
<dbReference type="Gene3D" id="2.30.34.10">
    <property type="entry name" value="Leishmanolysin domain 4"/>
    <property type="match status" value="1"/>
</dbReference>
<keyword evidence="10 13" id="KW-0482">Metalloprotease</keyword>
<evidence type="ECO:0000256" key="10">
    <source>
        <dbReference type="ARBA" id="ARBA00023049"/>
    </source>
</evidence>
<dbReference type="PANTHER" id="PTHR10942">
    <property type="entry name" value="LEISHMANOLYSIN-LIKE PEPTIDASE"/>
    <property type="match status" value="1"/>
</dbReference>
<dbReference type="FunFam" id="3.10.170.20:FF:000012">
    <property type="entry name" value="Leishmanolysin-like peptidase 2"/>
    <property type="match status" value="1"/>
</dbReference>
<keyword evidence="17" id="KW-1185">Reference proteome</keyword>
<dbReference type="PANTHER" id="PTHR10942:SF6">
    <property type="entry name" value="CILIATED LEFT-RIGHT ORGANIZER METALLOPEPTIDASE"/>
    <property type="match status" value="1"/>
</dbReference>
<evidence type="ECO:0000256" key="9">
    <source>
        <dbReference type="ARBA" id="ARBA00022989"/>
    </source>
</evidence>
<accession>A0AAW2AEM2</accession>
<keyword evidence="8 13" id="KW-0862">Zinc</keyword>
<evidence type="ECO:0000256" key="6">
    <source>
        <dbReference type="ARBA" id="ARBA00022729"/>
    </source>
</evidence>
<feature type="chain" id="PRO_5043087540" description="Leishmanolysin-like peptidase" evidence="14">
    <location>
        <begin position="20"/>
        <end position="658"/>
    </location>
</feature>
<sequence>MPCVCIGVLLLPWFQCTWGKCIFDQVQKSIKVVSPPTGQYASAHWPLSEAAINLPVTASEENPAPKPQRSKRAARHVESMAVPQPIRIKIWIPSESPALSDWERERLMTAVDEAVNEVSSLLSVRRVPDNLLLNRDINKYCKFIWRNSSTVNHMKCGRAKENYRCESCFGVNIPDEHLDGCAVYPHPEHPVPTVLRPEGMGVPDTDFLLYVLAHSTDKCRAESSLLAYAAHCQADPEGRPLAGTMVICREPLNMERYTHEHYVQTVIHELFHVLGFSKDLLSQRKGCSLSSQAGVDCWSHGQVISTDEMGQARLYSPTVIRAMQKHLNSTHTDLGAPLENKDVGSDGLSSHWEARVLQGSIMAALLVEPSLIRIDHITLAALQDTGWYSVNFSRAQSLVWGEGEGSQFGSLSTCHNSSTFFCTDSALGCHYLHLHKGKCLTDPYLDGCHIFKPLANASECWNKENERSGMNEGSGEIYGSDSRCFISNLTRPNHSSSRASVAGHCYRHRCTGRNKYQIQVRDSDWLDCPAGKSVEVSGYQGLVFCPDNRLCKYSDLAPPTSRQKADNLLNVGASIESDHDVKEKDVTPQPSLMPLSSVIVSKEEIIVAAVLSIMAAFSLLSAAVLIYRKCSSARVRVHAANEPPYRSPLSPTQCISRN</sequence>
<evidence type="ECO:0000256" key="15">
    <source>
        <dbReference type="SAM" id="Phobius"/>
    </source>
</evidence>
<evidence type="ECO:0000256" key="14">
    <source>
        <dbReference type="RuleBase" id="RU366077"/>
    </source>
</evidence>
<dbReference type="SUPFAM" id="SSF55486">
    <property type="entry name" value="Metalloproteases ('zincins'), catalytic domain"/>
    <property type="match status" value="1"/>
</dbReference>
<comment type="cofactor">
    <cofactor evidence="13 14">
        <name>Zn(2+)</name>
        <dbReference type="ChEBI" id="CHEBI:29105"/>
    </cofactor>
    <text evidence="13 14">Binds 1 zinc ion per subunit.</text>
</comment>
<evidence type="ECO:0000256" key="13">
    <source>
        <dbReference type="PIRSR" id="PIRSR601577-2"/>
    </source>
</evidence>
<evidence type="ECO:0000256" key="1">
    <source>
        <dbReference type="ARBA" id="ARBA00004479"/>
    </source>
</evidence>
<feature type="binding site" evidence="13">
    <location>
        <position position="351"/>
    </location>
    <ligand>
        <name>Zn(2+)</name>
        <dbReference type="ChEBI" id="CHEBI:29105"/>
        <note>catalytic</note>
    </ligand>
</feature>